<dbReference type="InterPro" id="IPR003594">
    <property type="entry name" value="HATPase_dom"/>
</dbReference>
<gene>
    <name evidence="3" type="ORF">ABT272_43750</name>
</gene>
<accession>A0ABV1ULS2</accession>
<dbReference type="InterPro" id="IPR050267">
    <property type="entry name" value="Anti-sigma-factor_SerPK"/>
</dbReference>
<feature type="non-terminal residue" evidence="3">
    <location>
        <position position="1"/>
    </location>
</feature>
<dbReference type="GO" id="GO:0005524">
    <property type="term" value="F:ATP binding"/>
    <property type="evidence" value="ECO:0007669"/>
    <property type="project" value="UniProtKB-KW"/>
</dbReference>
<dbReference type="SUPFAM" id="SSF55874">
    <property type="entry name" value="ATPase domain of HSP90 chaperone/DNA topoisomerase II/histidine kinase"/>
    <property type="match status" value="1"/>
</dbReference>
<feature type="domain" description="Histidine kinase/HSP90-like ATPase" evidence="2">
    <location>
        <begin position="2"/>
        <end position="79"/>
    </location>
</feature>
<evidence type="ECO:0000313" key="4">
    <source>
        <dbReference type="Proteomes" id="UP001470023"/>
    </source>
</evidence>
<organism evidence="3 4">
    <name type="scientific">Streptomyces sp. 900105245</name>
    <dbReference type="NCBI Taxonomy" id="3154379"/>
    <lineage>
        <taxon>Bacteria</taxon>
        <taxon>Bacillati</taxon>
        <taxon>Actinomycetota</taxon>
        <taxon>Actinomycetes</taxon>
        <taxon>Kitasatosporales</taxon>
        <taxon>Streptomycetaceae</taxon>
        <taxon>Streptomyces</taxon>
    </lineage>
</organism>
<dbReference type="Pfam" id="PF13581">
    <property type="entry name" value="HATPase_c_2"/>
    <property type="match status" value="1"/>
</dbReference>
<evidence type="ECO:0000259" key="2">
    <source>
        <dbReference type="Pfam" id="PF13581"/>
    </source>
</evidence>
<proteinExistence type="predicted"/>
<sequence>QVYDLLLVISELITNAVTHALPPVILHLHALTNGSGQVRVHVTDGGPQPTPTVPASWAAARPADEHGRGATIISALTDRDGTDPDPDLDGLIDHWADLSAA</sequence>
<dbReference type="Gene3D" id="3.30.565.10">
    <property type="entry name" value="Histidine kinase-like ATPase, C-terminal domain"/>
    <property type="match status" value="1"/>
</dbReference>
<reference evidence="3 4" key="1">
    <citation type="submission" date="2024-06" db="EMBL/GenBank/DDBJ databases">
        <title>The Natural Products Discovery Center: Release of the First 8490 Sequenced Strains for Exploring Actinobacteria Biosynthetic Diversity.</title>
        <authorList>
            <person name="Kalkreuter E."/>
            <person name="Kautsar S.A."/>
            <person name="Yang D."/>
            <person name="Bader C.D."/>
            <person name="Teijaro C.N."/>
            <person name="Fluegel L."/>
            <person name="Davis C.M."/>
            <person name="Simpson J.R."/>
            <person name="Lauterbach L."/>
            <person name="Steele A.D."/>
            <person name="Gui C."/>
            <person name="Meng S."/>
            <person name="Li G."/>
            <person name="Viehrig K."/>
            <person name="Ye F."/>
            <person name="Su P."/>
            <person name="Kiefer A.F."/>
            <person name="Nichols A."/>
            <person name="Cepeda A.J."/>
            <person name="Yan W."/>
            <person name="Fan B."/>
            <person name="Jiang Y."/>
            <person name="Adhikari A."/>
            <person name="Zheng C.-J."/>
            <person name="Schuster L."/>
            <person name="Cowan T.M."/>
            <person name="Smanski M.J."/>
            <person name="Chevrette M.G."/>
            <person name="De Carvalho L.P.S."/>
            <person name="Shen B."/>
        </authorList>
    </citation>
    <scope>NUCLEOTIDE SEQUENCE [LARGE SCALE GENOMIC DNA]</scope>
    <source>
        <strain evidence="3 4">NPDC001166</strain>
    </source>
</reference>
<dbReference type="RefSeq" id="WP_352066297.1">
    <property type="nucleotide sequence ID" value="NZ_JBEPAZ010000119.1"/>
</dbReference>
<evidence type="ECO:0000313" key="3">
    <source>
        <dbReference type="EMBL" id="MER6434482.1"/>
    </source>
</evidence>
<dbReference type="PANTHER" id="PTHR35526">
    <property type="entry name" value="ANTI-SIGMA-F FACTOR RSBW-RELATED"/>
    <property type="match status" value="1"/>
</dbReference>
<comment type="caution">
    <text evidence="3">The sequence shown here is derived from an EMBL/GenBank/DDBJ whole genome shotgun (WGS) entry which is preliminary data.</text>
</comment>
<name>A0ABV1ULS2_9ACTN</name>
<dbReference type="CDD" id="cd16936">
    <property type="entry name" value="HATPase_RsbW-like"/>
    <property type="match status" value="1"/>
</dbReference>
<keyword evidence="1" id="KW-0418">Kinase</keyword>
<dbReference type="InterPro" id="IPR036890">
    <property type="entry name" value="HATPase_C_sf"/>
</dbReference>
<protein>
    <submittedName>
        <fullName evidence="3">ATP-binding protein</fullName>
    </submittedName>
</protein>
<keyword evidence="1" id="KW-0808">Transferase</keyword>
<keyword evidence="1" id="KW-0723">Serine/threonine-protein kinase</keyword>
<keyword evidence="4" id="KW-1185">Reference proteome</keyword>
<keyword evidence="3" id="KW-0067">ATP-binding</keyword>
<dbReference type="PANTHER" id="PTHR35526:SF3">
    <property type="entry name" value="ANTI-SIGMA-F FACTOR RSBW"/>
    <property type="match status" value="1"/>
</dbReference>
<evidence type="ECO:0000256" key="1">
    <source>
        <dbReference type="ARBA" id="ARBA00022527"/>
    </source>
</evidence>
<keyword evidence="3" id="KW-0547">Nucleotide-binding</keyword>
<dbReference type="Proteomes" id="UP001470023">
    <property type="component" value="Unassembled WGS sequence"/>
</dbReference>
<dbReference type="EMBL" id="JBEPAZ010000119">
    <property type="protein sequence ID" value="MER6434482.1"/>
    <property type="molecule type" value="Genomic_DNA"/>
</dbReference>